<dbReference type="AlphaFoldDB" id="A0A8C2QDN6"/>
<name>A0A8C2QDN6_CRIGR</name>
<protein>
    <submittedName>
        <fullName evidence="3">Immunoglobulin superfamily, DCC subclass, member 4</fullName>
    </submittedName>
</protein>
<feature type="region of interest" description="Disordered" evidence="1">
    <location>
        <begin position="135"/>
        <end position="164"/>
    </location>
</feature>
<evidence type="ECO:0000256" key="2">
    <source>
        <dbReference type="SAM" id="SignalP"/>
    </source>
</evidence>
<dbReference type="Ensembl" id="ENSCGRT00001005763.1">
    <property type="protein sequence ID" value="ENSCGRP00001003911.1"/>
    <property type="gene ID" value="ENSCGRG00001004819.1"/>
</dbReference>
<gene>
    <name evidence="3" type="primary">Igdcc4</name>
</gene>
<evidence type="ECO:0000313" key="4">
    <source>
        <dbReference type="Proteomes" id="UP000694386"/>
    </source>
</evidence>
<accession>A0A8C2QDN6</accession>
<organism evidence="3 4">
    <name type="scientific">Cricetulus griseus</name>
    <name type="common">Chinese hamster</name>
    <name type="synonym">Cricetulus barabensis griseus</name>
    <dbReference type="NCBI Taxonomy" id="10029"/>
    <lineage>
        <taxon>Eukaryota</taxon>
        <taxon>Metazoa</taxon>
        <taxon>Chordata</taxon>
        <taxon>Craniata</taxon>
        <taxon>Vertebrata</taxon>
        <taxon>Euteleostomi</taxon>
        <taxon>Mammalia</taxon>
        <taxon>Eutheria</taxon>
        <taxon>Euarchontoglires</taxon>
        <taxon>Glires</taxon>
        <taxon>Rodentia</taxon>
        <taxon>Myomorpha</taxon>
        <taxon>Muroidea</taxon>
        <taxon>Cricetidae</taxon>
        <taxon>Cricetinae</taxon>
        <taxon>Cricetulus</taxon>
    </lineage>
</organism>
<keyword evidence="2" id="KW-0732">Signal</keyword>
<reference evidence="3" key="1">
    <citation type="submission" date="2025-08" db="UniProtKB">
        <authorList>
            <consortium name="Ensembl"/>
        </authorList>
    </citation>
    <scope>IDENTIFICATION</scope>
</reference>
<proteinExistence type="predicted"/>
<reference evidence="3" key="2">
    <citation type="submission" date="2025-09" db="UniProtKB">
        <authorList>
            <consortium name="Ensembl"/>
        </authorList>
    </citation>
    <scope>IDENTIFICATION</scope>
</reference>
<sequence>MARADTGRGLLALTFCLLSARGELLLPQETTVKLSCDVGPLQVVLGPKQAAVLDCSLGTAAAGPPTRVTWSKDGDSVPALTRALLPPAGTGQTLLLQALVYDAIKSNGRKKPPPACRNQVEAEVIVHSDFGASKGSPDFHLQDLEPEEPLPTEALPSTSGAVDLSQGADWLGRELEGCEEATTGPERLTCLPEAASASCSCPDLQPSTILEEAPGESYQPKALYPLAVSPSLPRAPVSSAQLP</sequence>
<feature type="signal peptide" evidence="2">
    <location>
        <begin position="1"/>
        <end position="22"/>
    </location>
</feature>
<evidence type="ECO:0000313" key="3">
    <source>
        <dbReference type="Ensembl" id="ENSCGRP00001003911.1"/>
    </source>
</evidence>
<evidence type="ECO:0000256" key="1">
    <source>
        <dbReference type="SAM" id="MobiDB-lite"/>
    </source>
</evidence>
<dbReference type="Proteomes" id="UP000694386">
    <property type="component" value="Unplaced"/>
</dbReference>
<feature type="chain" id="PRO_5034989357" evidence="2">
    <location>
        <begin position="23"/>
        <end position="243"/>
    </location>
</feature>